<dbReference type="PANTHER" id="PTHR30427">
    <property type="entry name" value="TRANSCRIPTIONAL ACTIVATOR PROTEIN LYSR"/>
    <property type="match status" value="1"/>
</dbReference>
<dbReference type="EMBL" id="SHBN01000009">
    <property type="protein sequence ID" value="RZO12259.1"/>
    <property type="molecule type" value="Genomic_DNA"/>
</dbReference>
<dbReference type="PROSITE" id="PS50931">
    <property type="entry name" value="HTH_LYSR"/>
    <property type="match status" value="1"/>
</dbReference>
<evidence type="ECO:0000259" key="5">
    <source>
        <dbReference type="PROSITE" id="PS50931"/>
    </source>
</evidence>
<name>A0A520LU28_9GAMM</name>
<protein>
    <submittedName>
        <fullName evidence="6">LysR family transcriptional regulator</fullName>
    </submittedName>
</protein>
<accession>A0A520LU28</accession>
<evidence type="ECO:0000256" key="1">
    <source>
        <dbReference type="ARBA" id="ARBA00009437"/>
    </source>
</evidence>
<keyword evidence="3" id="KW-0238">DNA-binding</keyword>
<dbReference type="InterPro" id="IPR036390">
    <property type="entry name" value="WH_DNA-bd_sf"/>
</dbReference>
<evidence type="ECO:0000313" key="7">
    <source>
        <dbReference type="Proteomes" id="UP000319023"/>
    </source>
</evidence>
<dbReference type="SUPFAM" id="SSF46785">
    <property type="entry name" value="Winged helix' DNA-binding domain"/>
    <property type="match status" value="1"/>
</dbReference>
<evidence type="ECO:0000256" key="3">
    <source>
        <dbReference type="ARBA" id="ARBA00023125"/>
    </source>
</evidence>
<proteinExistence type="inferred from homology"/>
<evidence type="ECO:0000256" key="2">
    <source>
        <dbReference type="ARBA" id="ARBA00023015"/>
    </source>
</evidence>
<dbReference type="PANTHER" id="PTHR30427:SF1">
    <property type="entry name" value="TRANSCRIPTIONAL ACTIVATOR PROTEIN LYSR"/>
    <property type="match status" value="1"/>
</dbReference>
<dbReference type="AlphaFoldDB" id="A0A520LU28"/>
<dbReference type="Pfam" id="PF03466">
    <property type="entry name" value="LysR_substrate"/>
    <property type="match status" value="1"/>
</dbReference>
<gene>
    <name evidence="6" type="ORF">EVB01_00800</name>
</gene>
<reference evidence="6 7" key="1">
    <citation type="submission" date="2019-02" db="EMBL/GenBank/DDBJ databases">
        <title>Prokaryotic population dynamics and viral predation in marine succession experiment using metagenomics: the confinement effect.</title>
        <authorList>
            <person name="Haro-Moreno J.M."/>
            <person name="Rodriguez-Valera F."/>
            <person name="Lopez-Perez M."/>
        </authorList>
    </citation>
    <scope>NUCLEOTIDE SEQUENCE [LARGE SCALE GENOMIC DNA]</scope>
    <source>
        <strain evidence="6">MED-G168</strain>
    </source>
</reference>
<organism evidence="6 7">
    <name type="scientific">SAR86 cluster bacterium</name>
    <dbReference type="NCBI Taxonomy" id="2030880"/>
    <lineage>
        <taxon>Bacteria</taxon>
        <taxon>Pseudomonadati</taxon>
        <taxon>Pseudomonadota</taxon>
        <taxon>Gammaproteobacteria</taxon>
        <taxon>SAR86 cluster</taxon>
    </lineage>
</organism>
<dbReference type="CDD" id="cd05466">
    <property type="entry name" value="PBP2_LTTR_substrate"/>
    <property type="match status" value="1"/>
</dbReference>
<sequence>MISSRHIEVFYHVYNEGSLTRAAKALNVSQPLVSKTLAYDEHKLKLKLFVRHARRLSPTPEADILFKHAADVNQQISKFNNIAENLVSDPSSIINIGCTPSLGLGLLPNLLNKYLKVNPGTKFNIVNLQSLDLEDQLKELTFDLVICFNPNDSDLFQKTVLHSGKLVLISSKENSPQESIFKLAGIQDQPFIKIKNLKTNAAQNNLDDVLKKEGISVNWIAETETIQVAKAMVEKGSGYAIIDDFSAAIYGDKISINEIEPVIGYQICMISNKEKPLSVSAKSFINFLEKLSGNLDQLIEG</sequence>
<keyword evidence="4" id="KW-0804">Transcription</keyword>
<dbReference type="Gene3D" id="1.10.10.10">
    <property type="entry name" value="Winged helix-like DNA-binding domain superfamily/Winged helix DNA-binding domain"/>
    <property type="match status" value="1"/>
</dbReference>
<dbReference type="GO" id="GO:0010628">
    <property type="term" value="P:positive regulation of gene expression"/>
    <property type="evidence" value="ECO:0007669"/>
    <property type="project" value="TreeGrafter"/>
</dbReference>
<dbReference type="GO" id="GO:0003700">
    <property type="term" value="F:DNA-binding transcription factor activity"/>
    <property type="evidence" value="ECO:0007669"/>
    <property type="project" value="InterPro"/>
</dbReference>
<dbReference type="GO" id="GO:0043565">
    <property type="term" value="F:sequence-specific DNA binding"/>
    <property type="evidence" value="ECO:0007669"/>
    <property type="project" value="TreeGrafter"/>
</dbReference>
<dbReference type="InterPro" id="IPR036388">
    <property type="entry name" value="WH-like_DNA-bd_sf"/>
</dbReference>
<dbReference type="Gene3D" id="3.40.190.290">
    <property type="match status" value="1"/>
</dbReference>
<dbReference type="Pfam" id="PF00126">
    <property type="entry name" value="HTH_1"/>
    <property type="match status" value="1"/>
</dbReference>
<evidence type="ECO:0000256" key="4">
    <source>
        <dbReference type="ARBA" id="ARBA00023163"/>
    </source>
</evidence>
<keyword evidence="2" id="KW-0805">Transcription regulation</keyword>
<dbReference type="Proteomes" id="UP000319023">
    <property type="component" value="Unassembled WGS sequence"/>
</dbReference>
<dbReference type="SUPFAM" id="SSF53850">
    <property type="entry name" value="Periplasmic binding protein-like II"/>
    <property type="match status" value="1"/>
</dbReference>
<evidence type="ECO:0000313" key="6">
    <source>
        <dbReference type="EMBL" id="RZO12259.1"/>
    </source>
</evidence>
<dbReference type="InterPro" id="IPR005119">
    <property type="entry name" value="LysR_subst-bd"/>
</dbReference>
<dbReference type="InterPro" id="IPR000847">
    <property type="entry name" value="LysR_HTH_N"/>
</dbReference>
<comment type="similarity">
    <text evidence="1">Belongs to the LysR transcriptional regulatory family.</text>
</comment>
<feature type="domain" description="HTH lysR-type" evidence="5">
    <location>
        <begin position="2"/>
        <end position="59"/>
    </location>
</feature>
<comment type="caution">
    <text evidence="6">The sequence shown here is derived from an EMBL/GenBank/DDBJ whole genome shotgun (WGS) entry which is preliminary data.</text>
</comment>